<keyword evidence="3" id="KW-1185">Reference proteome</keyword>
<organism evidence="2 3">
    <name type="scientific">Muriicola soli</name>
    <dbReference type="NCBI Taxonomy" id="2507538"/>
    <lineage>
        <taxon>Bacteria</taxon>
        <taxon>Pseudomonadati</taxon>
        <taxon>Bacteroidota</taxon>
        <taxon>Flavobacteriia</taxon>
        <taxon>Flavobacteriales</taxon>
        <taxon>Flavobacteriaceae</taxon>
        <taxon>Muriicola</taxon>
    </lineage>
</organism>
<feature type="domain" description="FAD-binding" evidence="1">
    <location>
        <begin position="4"/>
        <end position="304"/>
    </location>
</feature>
<dbReference type="Pfam" id="PF01494">
    <property type="entry name" value="FAD_binding_3"/>
    <property type="match status" value="1"/>
</dbReference>
<dbReference type="PRINTS" id="PR00420">
    <property type="entry name" value="RNGMNOXGNASE"/>
</dbReference>
<dbReference type="InterPro" id="IPR036188">
    <property type="entry name" value="FAD/NAD-bd_sf"/>
</dbReference>
<dbReference type="PANTHER" id="PTHR42685">
    <property type="entry name" value="GERANYLGERANYL DIPHOSPHATE REDUCTASE"/>
    <property type="match status" value="1"/>
</dbReference>
<dbReference type="PANTHER" id="PTHR42685:SF22">
    <property type="entry name" value="CONDITIONED MEDIUM FACTOR RECEPTOR 1"/>
    <property type="match status" value="1"/>
</dbReference>
<evidence type="ECO:0000313" key="3">
    <source>
        <dbReference type="Proteomes" id="UP000290889"/>
    </source>
</evidence>
<evidence type="ECO:0000313" key="2">
    <source>
        <dbReference type="EMBL" id="QBA64129.1"/>
    </source>
</evidence>
<reference evidence="2 3" key="1">
    <citation type="submission" date="2019-01" db="EMBL/GenBank/DDBJ databases">
        <title>Muriicola soli sp. nov., isolated from soil.</title>
        <authorList>
            <person name="Kang H.J."/>
            <person name="Kim S.B."/>
        </authorList>
    </citation>
    <scope>NUCLEOTIDE SEQUENCE [LARGE SCALE GENOMIC DNA]</scope>
    <source>
        <strain evidence="2 3">MMS17-SY002</strain>
    </source>
</reference>
<dbReference type="InterPro" id="IPR002938">
    <property type="entry name" value="FAD-bd"/>
</dbReference>
<dbReference type="Proteomes" id="UP000290889">
    <property type="component" value="Chromosome"/>
</dbReference>
<sequence length="373" mass="41996">MAMYDVICIGGGLAGLTAAIHLRKEGHKVLVLEKEEYPHHKVCGEYLSKEVLPYLSQLNIELPSEVHIDTLEFSTQNGRSLRVELPLGAIGISRYTLDFTLYKEAVKLGVDIEFCTVKSVDFNTNIFTVYSGSNLQFQAHFVIGAYGKRSHLDKNLSREFIDKKSPWLGIKAHHSWPEFPDQKVGLHSFKGGYAGLSKTESGAVNFCYLVTYKSFQKYQDIDQFNKKVVAQNPFLAEFLRKSTPLFEKPMSIAQISFESKSPVEEHLLMCGDTAGLIHPLCGNGMAMAIHSAKLASEILNRELKHGMQDRQKLEKEYTYLWKRTFGKRMLAGRYLQRLLLSEGITKSLFSLASSSPVLLKKLISQTHGKPLSL</sequence>
<accession>A0A411E8W2</accession>
<dbReference type="SUPFAM" id="SSF51905">
    <property type="entry name" value="FAD/NAD(P)-binding domain"/>
    <property type="match status" value="1"/>
</dbReference>
<dbReference type="OrthoDB" id="1142316at2"/>
<dbReference type="GO" id="GO:0071949">
    <property type="term" value="F:FAD binding"/>
    <property type="evidence" value="ECO:0007669"/>
    <property type="project" value="InterPro"/>
</dbReference>
<dbReference type="AlphaFoldDB" id="A0A411E8W2"/>
<protein>
    <submittedName>
        <fullName evidence="2">NAD(P)/FAD-dependent oxidoreductase</fullName>
    </submittedName>
</protein>
<dbReference type="KEGG" id="mur:EQY75_06030"/>
<name>A0A411E8W2_9FLAO</name>
<dbReference type="InterPro" id="IPR050407">
    <property type="entry name" value="Geranylgeranyl_reductase"/>
</dbReference>
<dbReference type="EMBL" id="CP035544">
    <property type="protein sequence ID" value="QBA64129.1"/>
    <property type="molecule type" value="Genomic_DNA"/>
</dbReference>
<proteinExistence type="predicted"/>
<evidence type="ECO:0000259" key="1">
    <source>
        <dbReference type="Pfam" id="PF01494"/>
    </source>
</evidence>
<dbReference type="Gene3D" id="3.50.50.60">
    <property type="entry name" value="FAD/NAD(P)-binding domain"/>
    <property type="match status" value="1"/>
</dbReference>
<gene>
    <name evidence="2" type="ORF">EQY75_06030</name>
</gene>